<gene>
    <name evidence="3" type="ORF">NDI79_02335</name>
</gene>
<feature type="region of interest" description="Disordered" evidence="1">
    <location>
        <begin position="63"/>
        <end position="240"/>
    </location>
</feature>
<evidence type="ECO:0000313" key="4">
    <source>
        <dbReference type="Proteomes" id="UP001254813"/>
    </source>
</evidence>
<dbReference type="Gene3D" id="2.60.40.10">
    <property type="entry name" value="Immunoglobulins"/>
    <property type="match status" value="1"/>
</dbReference>
<name>A0ABU2FWT6_9EURY</name>
<reference evidence="3 4" key="1">
    <citation type="submission" date="2022-06" db="EMBL/GenBank/DDBJ databases">
        <title>Halogeometricum sp. a new haloarchaeum isolate from saline soil.</title>
        <authorList>
            <person name="Strakova D."/>
            <person name="Galisteo C."/>
            <person name="Sanchez-Porro C."/>
            <person name="Ventosa A."/>
        </authorList>
    </citation>
    <scope>NUCLEOTIDE SEQUENCE [LARGE SCALE GENOMIC DNA]</scope>
    <source>
        <strain evidence="4">S3BR25-2</strain>
    </source>
</reference>
<dbReference type="EMBL" id="JAMQOQ010000001">
    <property type="protein sequence ID" value="MDS0293007.1"/>
    <property type="molecule type" value="Genomic_DNA"/>
</dbReference>
<sequence>MSADRDRATIPGGGGAVVLLVLVTVVTGGIASATAAVYPAADAADGRLADGGAAAVEPVLEATSLGGPTALVGAPPRGKGPDGDGPPGRRGDDEENDDDDGGDESDDGGDEEEEGDSAPGNSGDAPGKRDGAPDDGDEGDEEGDESEDSNGPDSDAPGNSGEAPGRGGAPPSGDAPGNSGGASGASEEDGGAPGRSDDAPGRSGDAPGRDGDAPGRSGDAPGRNGTATASGGGRGPPAAVPAAVNLTARGNSKGRDETVVNASVGEVRRNQRVSIDLDARRNALLNRSNASDVAISNIDLTPTRNGSFTMNLTTAERIEGSPEFETDDGTETLSHIRVDHSISNAEVNGTVDIGFEVSKARLANDSVAPENVALYRYENGSWTELPTDVVGETNETVRFRAASPGLSEFAAGAKRARFTVETVDVAVSEITVGDGVRVHVTVGNGGGADGEFLAQLILDGRAVEERSLTIAAGGQRQTLFDHAVADAGEYEVRVNDVVAGSVIVRRSGGAESTGAEATGSATEPPATDAETAAPTVTGTDVASPLFHPTALVFVVLAAVVARVRRRR</sequence>
<feature type="transmembrane region" description="Helical" evidence="2">
    <location>
        <begin position="545"/>
        <end position="563"/>
    </location>
</feature>
<accession>A0ABU2FWT6</accession>
<evidence type="ECO:0000313" key="3">
    <source>
        <dbReference type="EMBL" id="MDS0293007.1"/>
    </source>
</evidence>
<keyword evidence="4" id="KW-1185">Reference proteome</keyword>
<dbReference type="Proteomes" id="UP001254813">
    <property type="component" value="Unassembled WGS sequence"/>
</dbReference>
<keyword evidence="2" id="KW-0812">Transmembrane</keyword>
<dbReference type="InterPro" id="IPR013783">
    <property type="entry name" value="Ig-like_fold"/>
</dbReference>
<evidence type="ECO:0000256" key="1">
    <source>
        <dbReference type="SAM" id="MobiDB-lite"/>
    </source>
</evidence>
<comment type="caution">
    <text evidence="3">The sequence shown here is derived from an EMBL/GenBank/DDBJ whole genome shotgun (WGS) entry which is preliminary data.</text>
</comment>
<proteinExistence type="predicted"/>
<feature type="compositionally biased region" description="Basic and acidic residues" evidence="1">
    <location>
        <begin position="79"/>
        <end position="92"/>
    </location>
</feature>
<dbReference type="InterPro" id="IPR026453">
    <property type="entry name" value="PGF_pre_PGF"/>
</dbReference>
<dbReference type="NCBIfam" id="TIGR04213">
    <property type="entry name" value="PGF_pre_PGF"/>
    <property type="match status" value="1"/>
</dbReference>
<feature type="region of interest" description="Disordered" evidence="1">
    <location>
        <begin position="509"/>
        <end position="532"/>
    </location>
</feature>
<protein>
    <submittedName>
        <fullName evidence="3">PGF-pre-PGF domain-containing protein</fullName>
    </submittedName>
</protein>
<organism evidence="3 4">
    <name type="scientific">Halogeometricum luteum</name>
    <dbReference type="NCBI Taxonomy" id="2950537"/>
    <lineage>
        <taxon>Archaea</taxon>
        <taxon>Methanobacteriati</taxon>
        <taxon>Methanobacteriota</taxon>
        <taxon>Stenosarchaea group</taxon>
        <taxon>Halobacteria</taxon>
        <taxon>Halobacteriales</taxon>
        <taxon>Haloferacaceae</taxon>
        <taxon>Halogeometricum</taxon>
    </lineage>
</organism>
<evidence type="ECO:0000256" key="2">
    <source>
        <dbReference type="SAM" id="Phobius"/>
    </source>
</evidence>
<feature type="compositionally biased region" description="Acidic residues" evidence="1">
    <location>
        <begin position="133"/>
        <end position="150"/>
    </location>
</feature>
<dbReference type="RefSeq" id="WP_310926841.1">
    <property type="nucleotide sequence ID" value="NZ_JAMQOQ010000001.1"/>
</dbReference>
<feature type="compositionally biased region" description="Acidic residues" evidence="1">
    <location>
        <begin position="93"/>
        <end position="116"/>
    </location>
</feature>
<keyword evidence="2" id="KW-0472">Membrane</keyword>
<feature type="compositionally biased region" description="Low complexity" evidence="1">
    <location>
        <begin position="151"/>
        <end position="163"/>
    </location>
</feature>
<keyword evidence="2" id="KW-1133">Transmembrane helix</keyword>